<name>A0A2U3EBY7_PURLI</name>
<dbReference type="EMBL" id="LCWV01000006">
    <property type="protein sequence ID" value="PWI71990.1"/>
    <property type="molecule type" value="Genomic_DNA"/>
</dbReference>
<evidence type="ECO:0000313" key="4">
    <source>
        <dbReference type="Proteomes" id="UP000245956"/>
    </source>
</evidence>
<evidence type="ECO:0000313" key="3">
    <source>
        <dbReference type="EMBL" id="PWI71990.1"/>
    </source>
</evidence>
<dbReference type="AlphaFoldDB" id="A0A2U3EBY7"/>
<dbReference type="EMBL" id="JAWRVI010000040">
    <property type="protein sequence ID" value="KAK4086523.1"/>
    <property type="molecule type" value="Genomic_DNA"/>
</dbReference>
<evidence type="ECO:0000256" key="1">
    <source>
        <dbReference type="SAM" id="MobiDB-lite"/>
    </source>
</evidence>
<dbReference type="Proteomes" id="UP001287286">
    <property type="component" value="Unassembled WGS sequence"/>
</dbReference>
<evidence type="ECO:0000313" key="2">
    <source>
        <dbReference type="EMBL" id="KAK4086523.1"/>
    </source>
</evidence>
<dbReference type="Proteomes" id="UP000245956">
    <property type="component" value="Unassembled WGS sequence"/>
</dbReference>
<gene>
    <name evidence="3" type="ORF">PCL_10613</name>
    <name evidence="2" type="ORF">Purlil1_9139</name>
</gene>
<proteinExistence type="predicted"/>
<organism evidence="3 4">
    <name type="scientific">Purpureocillium lilacinum</name>
    <name type="common">Paecilomyces lilacinus</name>
    <dbReference type="NCBI Taxonomy" id="33203"/>
    <lineage>
        <taxon>Eukaryota</taxon>
        <taxon>Fungi</taxon>
        <taxon>Dikarya</taxon>
        <taxon>Ascomycota</taxon>
        <taxon>Pezizomycotina</taxon>
        <taxon>Sordariomycetes</taxon>
        <taxon>Hypocreomycetidae</taxon>
        <taxon>Hypocreales</taxon>
        <taxon>Ophiocordycipitaceae</taxon>
        <taxon>Purpureocillium</taxon>
    </lineage>
</organism>
<reference evidence="3 4" key="2">
    <citation type="journal article" date="2016" name="Front. Microbiol.">
        <title>Genome and transcriptome sequences reveal the specific parasitism of the nematophagous Purpureocillium lilacinum 36-1.</title>
        <authorList>
            <person name="Xie J."/>
            <person name="Li S."/>
            <person name="Mo C."/>
            <person name="Xiao X."/>
            <person name="Peng D."/>
            <person name="Wang G."/>
            <person name="Xiao Y."/>
        </authorList>
    </citation>
    <scope>NUCLEOTIDE SEQUENCE [LARGE SCALE GENOMIC DNA]</scope>
    <source>
        <strain evidence="3 4">36-1</strain>
    </source>
</reference>
<reference evidence="2" key="3">
    <citation type="submission" date="2023-11" db="EMBL/GenBank/DDBJ databases">
        <authorList>
            <person name="Beijen E."/>
            <person name="Ohm R.A."/>
        </authorList>
    </citation>
    <scope>NUCLEOTIDE SEQUENCE</scope>
    <source>
        <strain evidence="2">CBS 150709</strain>
    </source>
</reference>
<feature type="region of interest" description="Disordered" evidence="1">
    <location>
        <begin position="111"/>
        <end position="130"/>
    </location>
</feature>
<protein>
    <submittedName>
        <fullName evidence="3">Uncharacterized protein</fullName>
    </submittedName>
</protein>
<reference evidence="3" key="1">
    <citation type="submission" date="2015-05" db="EMBL/GenBank/DDBJ databases">
        <authorList>
            <person name="Wang D.B."/>
            <person name="Wang M."/>
        </authorList>
    </citation>
    <scope>NUCLEOTIDE SEQUENCE</scope>
    <source>
        <strain evidence="3">36-1</strain>
    </source>
</reference>
<keyword evidence="5" id="KW-1185">Reference proteome</keyword>
<reference evidence="2 5" key="4">
    <citation type="journal article" date="2024" name="Microbiol. Resour. Announc.">
        <title>Genome annotations for the ascomycete fungi Trichoderma harzianum, Trichoderma aggressivum, and Purpureocillium lilacinum.</title>
        <authorList>
            <person name="Beijen E.P.W."/>
            <person name="Ohm R.A."/>
        </authorList>
    </citation>
    <scope>NUCLEOTIDE SEQUENCE [LARGE SCALE GENOMIC DNA]</scope>
    <source>
        <strain evidence="2 5">CBS 150709</strain>
    </source>
</reference>
<sequence>MANTWPGECRPQIAHEYGRNSALLDPIGQFLMEAQSAECCRCEASGIRSTPCRDSPTPVTNGVLISLTANVDACRFTQSETPQKIQLIDMAKSVQLSAEARVRQRRQAALTDLAATDGPPQTPTSVTHDEWRHRDRDVQYSSVGANAPCCQAQFDAPPTLTAKTTRMQGQVRTTSVHKQYAPR</sequence>
<evidence type="ECO:0000313" key="5">
    <source>
        <dbReference type="Proteomes" id="UP001287286"/>
    </source>
</evidence>
<accession>A0A2U3EBY7</accession>
<comment type="caution">
    <text evidence="3">The sequence shown here is derived from an EMBL/GenBank/DDBJ whole genome shotgun (WGS) entry which is preliminary data.</text>
</comment>